<dbReference type="Gene3D" id="3.80.10.10">
    <property type="entry name" value="Ribonuclease Inhibitor"/>
    <property type="match status" value="1"/>
</dbReference>
<organism evidence="1 2">
    <name type="scientific">Roridomyces roridus</name>
    <dbReference type="NCBI Taxonomy" id="1738132"/>
    <lineage>
        <taxon>Eukaryota</taxon>
        <taxon>Fungi</taxon>
        <taxon>Dikarya</taxon>
        <taxon>Basidiomycota</taxon>
        <taxon>Agaricomycotina</taxon>
        <taxon>Agaricomycetes</taxon>
        <taxon>Agaricomycetidae</taxon>
        <taxon>Agaricales</taxon>
        <taxon>Marasmiineae</taxon>
        <taxon>Mycenaceae</taxon>
        <taxon>Roridomyces</taxon>
    </lineage>
</organism>
<dbReference type="SUPFAM" id="SSF81383">
    <property type="entry name" value="F-box domain"/>
    <property type="match status" value="1"/>
</dbReference>
<sequence>MLRSFLRGLVCFSVHPTDYEPLEATETGPVWPPVTLSSQMGPFVCLPPELVQLIIGDVDPGMLATCSLVCSEWMLHARPRMFSRIAISLANADRFGRLFEPPGRATFASSVREMELDHRIVGDFWTSDVLPKFVVQFPNLNTLCLFGLLPKSLPAAFEVITHLELNYICSPHPDRLASIISSFPRLEALKVTQEKGSYFNLETLSGVYRPPPHLRWVDLDNPVILHWIASADPKPRLESIRLEVSHPETALAIDSIRALSPFIHTLDLALSDLEVGAAFLAQTPLSTIPSLHTLRVQADHSQAAQILLKTLSSLDTALLSTVSLDFAIPYLDTPGPILTRLPWDALDAALAALPALCRLTLVQVLVSPQGWRSRINQRSLFLDAVQSMPLCRRCCGFSTTVPRGAELDSEMRAPSRAAGSPRLCGY</sequence>
<dbReference type="SUPFAM" id="SSF52047">
    <property type="entry name" value="RNI-like"/>
    <property type="match status" value="1"/>
</dbReference>
<dbReference type="InterPro" id="IPR032675">
    <property type="entry name" value="LRR_dom_sf"/>
</dbReference>
<proteinExistence type="predicted"/>
<dbReference type="EMBL" id="JARKIF010000020">
    <property type="protein sequence ID" value="KAJ7617723.1"/>
    <property type="molecule type" value="Genomic_DNA"/>
</dbReference>
<evidence type="ECO:0008006" key="3">
    <source>
        <dbReference type="Google" id="ProtNLM"/>
    </source>
</evidence>
<dbReference type="InterPro" id="IPR036047">
    <property type="entry name" value="F-box-like_dom_sf"/>
</dbReference>
<evidence type="ECO:0000313" key="2">
    <source>
        <dbReference type="Proteomes" id="UP001221142"/>
    </source>
</evidence>
<gene>
    <name evidence="1" type="ORF">FB45DRAFT_932528</name>
</gene>
<reference evidence="1" key="1">
    <citation type="submission" date="2023-03" db="EMBL/GenBank/DDBJ databases">
        <title>Massive genome expansion in bonnet fungi (Mycena s.s.) driven by repeated elements and novel gene families across ecological guilds.</title>
        <authorList>
            <consortium name="Lawrence Berkeley National Laboratory"/>
            <person name="Harder C.B."/>
            <person name="Miyauchi S."/>
            <person name="Viragh M."/>
            <person name="Kuo A."/>
            <person name="Thoen E."/>
            <person name="Andreopoulos B."/>
            <person name="Lu D."/>
            <person name="Skrede I."/>
            <person name="Drula E."/>
            <person name="Henrissat B."/>
            <person name="Morin E."/>
            <person name="Kohler A."/>
            <person name="Barry K."/>
            <person name="LaButti K."/>
            <person name="Morin E."/>
            <person name="Salamov A."/>
            <person name="Lipzen A."/>
            <person name="Mereny Z."/>
            <person name="Hegedus B."/>
            <person name="Baldrian P."/>
            <person name="Stursova M."/>
            <person name="Weitz H."/>
            <person name="Taylor A."/>
            <person name="Grigoriev I.V."/>
            <person name="Nagy L.G."/>
            <person name="Martin F."/>
            <person name="Kauserud H."/>
        </authorList>
    </citation>
    <scope>NUCLEOTIDE SEQUENCE</scope>
    <source>
        <strain evidence="1">9284</strain>
    </source>
</reference>
<evidence type="ECO:0000313" key="1">
    <source>
        <dbReference type="EMBL" id="KAJ7617723.1"/>
    </source>
</evidence>
<comment type="caution">
    <text evidence="1">The sequence shown here is derived from an EMBL/GenBank/DDBJ whole genome shotgun (WGS) entry which is preliminary data.</text>
</comment>
<dbReference type="AlphaFoldDB" id="A0AAD7BDL2"/>
<dbReference type="Proteomes" id="UP001221142">
    <property type="component" value="Unassembled WGS sequence"/>
</dbReference>
<keyword evidence="2" id="KW-1185">Reference proteome</keyword>
<protein>
    <recommendedName>
        <fullName evidence="3">F-box domain-containing protein</fullName>
    </recommendedName>
</protein>
<name>A0AAD7BDL2_9AGAR</name>
<accession>A0AAD7BDL2</accession>